<reference evidence="3 4" key="1">
    <citation type="journal article" date="2015" name="Genome Biol.">
        <title>Comparative genomics of Steinernema reveals deeply conserved gene regulatory networks.</title>
        <authorList>
            <person name="Dillman A.R."/>
            <person name="Macchietto M."/>
            <person name="Porter C.F."/>
            <person name="Rogers A."/>
            <person name="Williams B."/>
            <person name="Antoshechkin I."/>
            <person name="Lee M.M."/>
            <person name="Goodwin Z."/>
            <person name="Lu X."/>
            <person name="Lewis E.E."/>
            <person name="Goodrich-Blair H."/>
            <person name="Stock S.P."/>
            <person name="Adams B.J."/>
            <person name="Sternberg P.W."/>
            <person name="Mortazavi A."/>
        </authorList>
    </citation>
    <scope>NUCLEOTIDE SEQUENCE [LARGE SCALE GENOMIC DNA]</scope>
    <source>
        <strain evidence="3 4">ALL</strain>
    </source>
</reference>
<feature type="transmembrane region" description="Helical" evidence="2">
    <location>
        <begin position="54"/>
        <end position="73"/>
    </location>
</feature>
<dbReference type="Proteomes" id="UP000298663">
    <property type="component" value="Unassembled WGS sequence"/>
</dbReference>
<reference evidence="3 4" key="2">
    <citation type="journal article" date="2019" name="G3 (Bethesda)">
        <title>Hybrid Assembly of the Genome of the Entomopathogenic Nematode Steinernema carpocapsae Identifies the X-Chromosome.</title>
        <authorList>
            <person name="Serra L."/>
            <person name="Macchietto M."/>
            <person name="Macias-Munoz A."/>
            <person name="McGill C.J."/>
            <person name="Rodriguez I.M."/>
            <person name="Rodriguez B."/>
            <person name="Murad R."/>
            <person name="Mortazavi A."/>
        </authorList>
    </citation>
    <scope>NUCLEOTIDE SEQUENCE [LARGE SCALE GENOMIC DNA]</scope>
    <source>
        <strain evidence="3 4">ALL</strain>
    </source>
</reference>
<evidence type="ECO:0000256" key="2">
    <source>
        <dbReference type="SAM" id="Phobius"/>
    </source>
</evidence>
<feature type="region of interest" description="Disordered" evidence="1">
    <location>
        <begin position="811"/>
        <end position="847"/>
    </location>
</feature>
<evidence type="ECO:0000313" key="4">
    <source>
        <dbReference type="Proteomes" id="UP000298663"/>
    </source>
</evidence>
<evidence type="ECO:0008006" key="5">
    <source>
        <dbReference type="Google" id="ProtNLM"/>
    </source>
</evidence>
<keyword evidence="2" id="KW-0812">Transmembrane</keyword>
<keyword evidence="2" id="KW-0472">Membrane</keyword>
<dbReference type="InterPro" id="IPR053291">
    <property type="entry name" value="Ommatidial_diff-associated"/>
</dbReference>
<evidence type="ECO:0000256" key="1">
    <source>
        <dbReference type="SAM" id="MobiDB-lite"/>
    </source>
</evidence>
<organism evidence="3 4">
    <name type="scientific">Steinernema carpocapsae</name>
    <name type="common">Entomopathogenic nematode</name>
    <dbReference type="NCBI Taxonomy" id="34508"/>
    <lineage>
        <taxon>Eukaryota</taxon>
        <taxon>Metazoa</taxon>
        <taxon>Ecdysozoa</taxon>
        <taxon>Nematoda</taxon>
        <taxon>Chromadorea</taxon>
        <taxon>Rhabditida</taxon>
        <taxon>Tylenchina</taxon>
        <taxon>Panagrolaimomorpha</taxon>
        <taxon>Strongyloidoidea</taxon>
        <taxon>Steinernematidae</taxon>
        <taxon>Steinernema</taxon>
    </lineage>
</organism>
<comment type="caution">
    <text evidence="3">The sequence shown here is derived from an EMBL/GenBank/DDBJ whole genome shotgun (WGS) entry which is preliminary data.</text>
</comment>
<name>A0A4U8UUT5_STECR</name>
<feature type="transmembrane region" description="Helical" evidence="2">
    <location>
        <begin position="244"/>
        <end position="264"/>
    </location>
</feature>
<evidence type="ECO:0000313" key="3">
    <source>
        <dbReference type="EMBL" id="TMS37160.1"/>
    </source>
</evidence>
<dbReference type="PANTHER" id="PTHR21579:SF20">
    <property type="entry name" value="PROTEIN TINCAR"/>
    <property type="match status" value="1"/>
</dbReference>
<protein>
    <recommendedName>
        <fullName evidence="5">Protein tincar</fullName>
    </recommendedName>
</protein>
<feature type="transmembrane region" description="Helical" evidence="2">
    <location>
        <begin position="301"/>
        <end position="324"/>
    </location>
</feature>
<keyword evidence="2" id="KW-1133">Transmembrane helix</keyword>
<feature type="transmembrane region" description="Helical" evidence="2">
    <location>
        <begin position="412"/>
        <end position="436"/>
    </location>
</feature>
<accession>A0A4U8UUT5</accession>
<dbReference type="OrthoDB" id="10033661at2759"/>
<sequence length="875" mass="98299">MGCLFRSRLNSLGSIWYTLLSVLLQIYLCYLGFERYRLYSDMKWPHGGYPRVWLTVYISLYGACVPMMVLLFATGCFKSGNLAGDQDQLGGRAERIFEIWPRRDSSICSPRRCIKALWQHSPPLPQLLHITVALCQLFAQQVMLAQLYKYGFINSADFLNTEMDFVYHRARQLATNLPMGDTRLQGFRITSEELSGSPLAPNLLPVLMNARLFGIPLEFTNLIVALIAYAITYPSVFWRVSKTFSIFFSFNLLIHGATVVYTYIGFSVLYRIQETNYNSIRPVGLGQYITTAPIEFFNHPLAFIAFFVATIVLMHIAPMSYYALGYNNFFIALADERNKHLSRSQKIDDSACNEYSELRQRTYQPRTPSIDLCCAGYGPHAASIVLLFLTAACKVPAGYTLMKLMEHDDRPLILSIIIVDFVYLFAWLFFWILLAVKKSWDFRVLHGVHEIISLQNAHKITDSTKCPSELKNALVLMHGDQMYVTDDKDVKQSLLHAAQQGGMNLNFNEAFWLKNNGNASPSTRKIPLCEGKVTPDMRTLLNSNTYRRQSDESALTPNNVYYNAARPPQGLPIPPQYQAQIVGGSGGYRNDNSNLVYTFGTLQRSQIKSDHNNMIRTPQPQQAIRQYAPLPGGMTPETYASIHKNSREAKVDQIMQRRASQGREAPDSYVYTSNYGTYARAAPQNKVLQIIENRRNDAIYGSKQSNDVQSSSRVNSVTASPVLTEKTMKPNILMREQSPYQRTTPAGLSSFNNGGGVEKIYGTISSNWNTQPRNPQAPQVLTKSILPTASTPSSNPGSTSWHQSAPYTKIASMSASSSQQDPQCFTPTSTLTSQGSVSGNYNSHQTPTPVSLVVDVRERSVCSDPISADLREHRR</sequence>
<gene>
    <name evidence="3" type="ORF">L596_004151</name>
</gene>
<dbReference type="PANTHER" id="PTHR21579">
    <property type="entry name" value="PROTEIN TINCAR"/>
    <property type="match status" value="1"/>
</dbReference>
<feature type="transmembrane region" description="Helical" evidence="2">
    <location>
        <begin position="212"/>
        <end position="232"/>
    </location>
</feature>
<proteinExistence type="predicted"/>
<dbReference type="EMBL" id="AZBU02000001">
    <property type="protein sequence ID" value="TMS37160.1"/>
    <property type="molecule type" value="Genomic_DNA"/>
</dbReference>
<keyword evidence="4" id="KW-1185">Reference proteome</keyword>
<feature type="transmembrane region" description="Helical" evidence="2">
    <location>
        <begin position="15"/>
        <end position="33"/>
    </location>
</feature>
<dbReference type="AlphaFoldDB" id="A0A4U8UUT5"/>